<evidence type="ECO:0000256" key="9">
    <source>
        <dbReference type="HAMAP-Rule" id="MF_01815"/>
    </source>
</evidence>
<organism evidence="13 14">
    <name type="scientific">Staphylococcus marylandisciuri</name>
    <dbReference type="NCBI Taxonomy" id="2981529"/>
    <lineage>
        <taxon>Bacteria</taxon>
        <taxon>Bacillati</taxon>
        <taxon>Bacillota</taxon>
        <taxon>Bacilli</taxon>
        <taxon>Bacillales</taxon>
        <taxon>Staphylococcaceae</taxon>
        <taxon>Staphylococcus</taxon>
    </lineage>
</organism>
<dbReference type="Proteomes" id="UP001209553">
    <property type="component" value="Unassembled WGS sequence"/>
</dbReference>
<dbReference type="CDD" id="cd00830">
    <property type="entry name" value="KAS_III"/>
    <property type="match status" value="1"/>
</dbReference>
<comment type="caution">
    <text evidence="13">The sequence shown here is derived from an EMBL/GenBank/DDBJ whole genome shotgun (WGS) entry which is preliminary data.</text>
</comment>
<evidence type="ECO:0000256" key="6">
    <source>
        <dbReference type="ARBA" id="ARBA00023098"/>
    </source>
</evidence>
<feature type="active site" evidence="9">
    <location>
        <position position="281"/>
    </location>
</feature>
<comment type="catalytic activity">
    <reaction evidence="9">
        <text>malonyl-[ACP] + acetyl-CoA + H(+) = 3-oxobutanoyl-[ACP] + CO2 + CoA</text>
        <dbReference type="Rhea" id="RHEA:12080"/>
        <dbReference type="Rhea" id="RHEA-COMP:9623"/>
        <dbReference type="Rhea" id="RHEA-COMP:9625"/>
        <dbReference type="ChEBI" id="CHEBI:15378"/>
        <dbReference type="ChEBI" id="CHEBI:16526"/>
        <dbReference type="ChEBI" id="CHEBI:57287"/>
        <dbReference type="ChEBI" id="CHEBI:57288"/>
        <dbReference type="ChEBI" id="CHEBI:78449"/>
        <dbReference type="ChEBI" id="CHEBI:78450"/>
        <dbReference type="EC" id="2.3.1.180"/>
    </reaction>
</comment>
<dbReference type="PANTHER" id="PTHR34069:SF2">
    <property type="entry name" value="BETA-KETOACYL-[ACYL-CARRIER-PROTEIN] SYNTHASE III"/>
    <property type="match status" value="1"/>
</dbReference>
<dbReference type="NCBIfam" id="TIGR00747">
    <property type="entry name" value="fabH"/>
    <property type="match status" value="1"/>
</dbReference>
<dbReference type="PANTHER" id="PTHR34069">
    <property type="entry name" value="3-OXOACYL-[ACYL-CARRIER-PROTEIN] SYNTHASE 3"/>
    <property type="match status" value="1"/>
</dbReference>
<comment type="function">
    <text evidence="9">Catalyzes the condensation reaction of fatty acid synthesis by the addition to an acyl acceptor of two carbons from malonyl-ACP. Catalyzes the first condensation reaction which initiates fatty acid synthesis and may therefore play a role in governing the total rate of fatty acid production. Possesses both acetoacetyl-ACP synthase and acetyl transacylase activities. Its substrate specificity determines the biosynthesis of branched-chain and/or straight-chain of fatty acids.</text>
</comment>
<dbReference type="Gene3D" id="3.40.47.10">
    <property type="match status" value="1"/>
</dbReference>
<dbReference type="SUPFAM" id="SSF53901">
    <property type="entry name" value="Thiolase-like"/>
    <property type="match status" value="1"/>
</dbReference>
<evidence type="ECO:0000256" key="5">
    <source>
        <dbReference type="ARBA" id="ARBA00022832"/>
    </source>
</evidence>
<name>A0ABT2QRJ3_9STAP</name>
<evidence type="ECO:0000256" key="10">
    <source>
        <dbReference type="SAM" id="Phobius"/>
    </source>
</evidence>
<keyword evidence="10" id="KW-0812">Transmembrane</keyword>
<dbReference type="HAMAP" id="MF_01815">
    <property type="entry name" value="FabH"/>
    <property type="match status" value="1"/>
</dbReference>
<keyword evidence="5 9" id="KW-0276">Fatty acid metabolism</keyword>
<dbReference type="InterPro" id="IPR004655">
    <property type="entry name" value="FabH"/>
</dbReference>
<dbReference type="NCBIfam" id="NF006829">
    <property type="entry name" value="PRK09352.1"/>
    <property type="match status" value="1"/>
</dbReference>
<dbReference type="InterPro" id="IPR016039">
    <property type="entry name" value="Thiolase-like"/>
</dbReference>
<keyword evidence="10" id="KW-1133">Transmembrane helix</keyword>
<comment type="subcellular location">
    <subcellularLocation>
        <location evidence="9">Cytoplasm</location>
    </subcellularLocation>
</comment>
<keyword evidence="4 9" id="KW-0808">Transferase</keyword>
<dbReference type="Pfam" id="PF08545">
    <property type="entry name" value="ACP_syn_III"/>
    <property type="match status" value="1"/>
</dbReference>
<keyword evidence="8 9" id="KW-0012">Acyltransferase</keyword>
<dbReference type="InterPro" id="IPR013751">
    <property type="entry name" value="ACP_syn_III_N"/>
</dbReference>
<feature type="active site" evidence="9">
    <location>
        <position position="114"/>
    </location>
</feature>
<keyword evidence="6 9" id="KW-0443">Lipid metabolism</keyword>
<gene>
    <name evidence="9" type="primary">fabH</name>
    <name evidence="13" type="ORF">N9R04_07650</name>
</gene>
<evidence type="ECO:0000313" key="13">
    <source>
        <dbReference type="EMBL" id="MCU5746587.1"/>
    </source>
</evidence>
<keyword evidence="2 9" id="KW-0963">Cytoplasm</keyword>
<feature type="transmembrane region" description="Helical" evidence="10">
    <location>
        <begin position="306"/>
        <end position="326"/>
    </location>
</feature>
<dbReference type="Pfam" id="PF08541">
    <property type="entry name" value="ACP_syn_III_C"/>
    <property type="match status" value="1"/>
</dbReference>
<keyword evidence="14" id="KW-1185">Reference proteome</keyword>
<evidence type="ECO:0000256" key="1">
    <source>
        <dbReference type="ARBA" id="ARBA00008642"/>
    </source>
</evidence>
<evidence type="ECO:0000259" key="12">
    <source>
        <dbReference type="Pfam" id="PF08545"/>
    </source>
</evidence>
<sequence>MDSKARITAQGAYIPSTVLTNEDLEKIVDTDDEWIVSRTGIKERRISEKNEQTSDLAYRAVIDLTNKYGSNIKDVDFIIVCTLTPDFKTPSVSSYIQYKLGIENAGAIDINAACAGFTYGLYLANSLITSGVNKKILVIGTENLSKITDYTDRTTCILFGDGAGACLVEKDEENPSFISVINGSNGSKGKNLYASNIGSILDGSPIDKNGLIKQNGREVYKWAVSTLPKKIKELSESCDLNIRDIDWFIPHSANLRMLESICERADIDKNKLLTSIRKTGNTSSASIPLSINLATQENKLINNQKIMLFGFGGGLAYSGLIINWNLDKKVN</sequence>
<reference evidence="13 14" key="1">
    <citation type="journal article" date="2023" name="Int. J. Syst. Evol. Microbiol.">
        <title>Streptococcus sciuri sp. nov., Staphylococcus marylandisciuri sp. nov. and Staphylococcus americanisciuri sp. nov., isolated from faeces of eastern grey squirrel (Sciurus carolinensis).</title>
        <authorList>
            <person name="Volokhov D.V."/>
            <person name="Zagorodnyaya T.A."/>
            <person name="Furtak V.A."/>
            <person name="Nattanmai G."/>
            <person name="Randall L."/>
            <person name="Jose S."/>
            <person name="Gao Y."/>
            <person name="Eisenberg T."/>
            <person name="Delmonte P."/>
            <person name="Blom J."/>
            <person name="Mitchell K.K."/>
        </authorList>
    </citation>
    <scope>NUCLEOTIDE SEQUENCE [LARGE SCALE GENOMIC DNA]</scope>
    <source>
        <strain evidence="13 14">SQ8-PEA</strain>
    </source>
</reference>
<evidence type="ECO:0000313" key="14">
    <source>
        <dbReference type="Proteomes" id="UP001209553"/>
    </source>
</evidence>
<evidence type="ECO:0000256" key="4">
    <source>
        <dbReference type="ARBA" id="ARBA00022679"/>
    </source>
</evidence>
<dbReference type="InterPro" id="IPR013747">
    <property type="entry name" value="ACP_syn_III_C"/>
</dbReference>
<feature type="region of interest" description="ACP-binding" evidence="9">
    <location>
        <begin position="252"/>
        <end position="256"/>
    </location>
</feature>
<evidence type="ECO:0000256" key="7">
    <source>
        <dbReference type="ARBA" id="ARBA00023160"/>
    </source>
</evidence>
<comment type="domain">
    <text evidence="9">The last Arg residue of the ACP-binding site is essential for the weak association between ACP/AcpP and FabH.</text>
</comment>
<dbReference type="EMBL" id="JAOPKZ010000012">
    <property type="protein sequence ID" value="MCU5746587.1"/>
    <property type="molecule type" value="Genomic_DNA"/>
</dbReference>
<keyword evidence="10" id="KW-0472">Membrane</keyword>
<evidence type="ECO:0000256" key="8">
    <source>
        <dbReference type="ARBA" id="ARBA00023315"/>
    </source>
</evidence>
<evidence type="ECO:0000259" key="11">
    <source>
        <dbReference type="Pfam" id="PF08541"/>
    </source>
</evidence>
<dbReference type="EC" id="2.3.1.180" evidence="9"/>
<comment type="similarity">
    <text evidence="1 9">Belongs to the thiolase-like superfamily. FabH family.</text>
</comment>
<comment type="pathway">
    <text evidence="9">Lipid metabolism; fatty acid biosynthesis.</text>
</comment>
<feature type="domain" description="Beta-ketoacyl-[acyl-carrier-protein] synthase III N-terminal" evidence="12">
    <location>
        <begin position="108"/>
        <end position="186"/>
    </location>
</feature>
<keyword evidence="3 9" id="KW-0444">Lipid biosynthesis</keyword>
<evidence type="ECO:0000256" key="2">
    <source>
        <dbReference type="ARBA" id="ARBA00022490"/>
    </source>
</evidence>
<feature type="active site" evidence="9">
    <location>
        <position position="251"/>
    </location>
</feature>
<comment type="subunit">
    <text evidence="9">Homodimer.</text>
</comment>
<keyword evidence="9" id="KW-0511">Multifunctional enzyme</keyword>
<evidence type="ECO:0000256" key="3">
    <source>
        <dbReference type="ARBA" id="ARBA00022516"/>
    </source>
</evidence>
<feature type="domain" description="Beta-ketoacyl-[acyl-carrier-protein] synthase III C-terminal" evidence="11">
    <location>
        <begin position="238"/>
        <end position="324"/>
    </location>
</feature>
<keyword evidence="7 9" id="KW-0275">Fatty acid biosynthesis</keyword>
<dbReference type="RefSeq" id="WP_262856227.1">
    <property type="nucleotide sequence ID" value="NZ_JAOPKZ010000012.1"/>
</dbReference>
<accession>A0ABT2QRJ3</accession>
<protein>
    <recommendedName>
        <fullName evidence="9">Beta-ketoacyl-[acyl-carrier-protein] synthase III</fullName>
        <shortName evidence="9">Beta-ketoacyl-ACP synthase III</shortName>
        <shortName evidence="9">KAS III</shortName>
        <ecNumber evidence="9">2.3.1.180</ecNumber>
    </recommendedName>
    <alternativeName>
        <fullName evidence="9">3-oxoacyl-[acyl-carrier-protein] synthase 3</fullName>
    </alternativeName>
    <alternativeName>
        <fullName evidence="9">3-oxoacyl-[acyl-carrier-protein] synthase III</fullName>
    </alternativeName>
</protein>
<proteinExistence type="inferred from homology"/>